<dbReference type="EMBL" id="SNYJ01000010">
    <property type="protein sequence ID" value="TDQ38322.1"/>
    <property type="molecule type" value="Genomic_DNA"/>
</dbReference>
<dbReference type="SUPFAM" id="SSF46689">
    <property type="entry name" value="Homeodomain-like"/>
    <property type="match status" value="1"/>
</dbReference>
<evidence type="ECO:0000256" key="6">
    <source>
        <dbReference type="SAM" id="Phobius"/>
    </source>
</evidence>
<dbReference type="PANTHER" id="PTHR43280">
    <property type="entry name" value="ARAC-FAMILY TRANSCRIPTIONAL REGULATOR"/>
    <property type="match status" value="1"/>
</dbReference>
<feature type="transmembrane region" description="Helical" evidence="6">
    <location>
        <begin position="20"/>
        <end position="40"/>
    </location>
</feature>
<dbReference type="InterPro" id="IPR018062">
    <property type="entry name" value="HTH_AraC-typ_CS"/>
</dbReference>
<dbReference type="GO" id="GO:0043565">
    <property type="term" value="F:sequence-specific DNA binding"/>
    <property type="evidence" value="ECO:0007669"/>
    <property type="project" value="InterPro"/>
</dbReference>
<keyword evidence="1" id="KW-0805">Transcription regulation</keyword>
<dbReference type="InterPro" id="IPR009057">
    <property type="entry name" value="Homeodomain-like_sf"/>
</dbReference>
<dbReference type="PROSITE" id="PS00041">
    <property type="entry name" value="HTH_ARAC_FAMILY_1"/>
    <property type="match status" value="1"/>
</dbReference>
<evidence type="ECO:0000259" key="7">
    <source>
        <dbReference type="PROSITE" id="PS01124"/>
    </source>
</evidence>
<dbReference type="PANTHER" id="PTHR43280:SF10">
    <property type="entry name" value="REGULATORY PROTEIN POCR"/>
    <property type="match status" value="1"/>
</dbReference>
<sequence>MLRYGRRWIKDLLLNTQTRLVIFLSLSVFLLIIAVGFTSYSTSKDVLQDALNEPQQQMLKISMDYIDEYIEESDQVATKLALNSYIYQFLSEREQVSYDNIREIYEMLSTLIRNTSYIESIYVYDTKKESFVSMPQGYSSNPITFPDADWTGVADEFGDRMMLVKKRQVQNGLTSRLTLFRKVLLQGELRGIIAINIKQEELFSKLTLANNESTNSVRFILDGNQTMLYITPNPTLNDETLTQAIAQVKQGEFKDVQAQDSVFLAKQMTSDVTDWHYVSLVSQESILAKSTRIRNVVFSVSVLALLLGGGAIVYIHSVELRPIKRMKQMFHVKNKEVLRRDLLHLETLTMDLMSDHTQLSRVIQQVRSEASVKFLHDVYEGTIAREHELFQKWETYFPEWTEDSFVLAMLSIDNYSEWCERFPETYHSSLKFALANIVKEVLSSNGRVECADFGRDQMAVMFQNNSSTPVQQLLLPALTTIQELLGYSVSAGVGLEKQQIQLLRDGWLEANEALGKRLLYGYGGLYLYDKQAIAGDLPEDIDIESFMDVVESGEEGRALESLHQMIESFRMLPVSSVHLLPFLEQLVDALSQLQNNLSEQGARPSLKTMSLEDIEQLLKQIIHQIAEAQEKASQTKQYALCCQMVDYMEAHLGDPIGIPEVVQSVGISVSLGSQLFKKEMGDTIYGHLTQLRMKQAEEQLRLTEAKISEIASSVGYQHENSFIRVFRKYKQMTPGKYREMLRRNERLHSHNERISKEAAQWKDNASS</sequence>
<accession>A0A4R6TZK7</accession>
<keyword evidence="4" id="KW-0175">Coiled coil</keyword>
<dbReference type="OrthoDB" id="2644435at2"/>
<evidence type="ECO:0000256" key="1">
    <source>
        <dbReference type="ARBA" id="ARBA00023015"/>
    </source>
</evidence>
<evidence type="ECO:0000256" key="2">
    <source>
        <dbReference type="ARBA" id="ARBA00023125"/>
    </source>
</evidence>
<gene>
    <name evidence="8" type="ORF">EV213_11063</name>
</gene>
<keyword evidence="3" id="KW-0804">Transcription</keyword>
<organism evidence="8 9">
    <name type="scientific">Aureibacillus halotolerans</name>
    <dbReference type="NCBI Taxonomy" id="1508390"/>
    <lineage>
        <taxon>Bacteria</taxon>
        <taxon>Bacillati</taxon>
        <taxon>Bacillota</taxon>
        <taxon>Bacilli</taxon>
        <taxon>Bacillales</taxon>
        <taxon>Bacillaceae</taxon>
        <taxon>Aureibacillus</taxon>
    </lineage>
</organism>
<keyword evidence="6" id="KW-0812">Transmembrane</keyword>
<evidence type="ECO:0000313" key="9">
    <source>
        <dbReference type="Proteomes" id="UP000295632"/>
    </source>
</evidence>
<keyword evidence="2 8" id="KW-0238">DNA-binding</keyword>
<dbReference type="RefSeq" id="WP_133580898.1">
    <property type="nucleotide sequence ID" value="NZ_SNYJ01000010.1"/>
</dbReference>
<comment type="caution">
    <text evidence="8">The sequence shown here is derived from an EMBL/GenBank/DDBJ whole genome shotgun (WGS) entry which is preliminary data.</text>
</comment>
<evidence type="ECO:0000256" key="4">
    <source>
        <dbReference type="SAM" id="Coils"/>
    </source>
</evidence>
<protein>
    <submittedName>
        <fullName evidence="8">AraC-like DNA-binding protein</fullName>
    </submittedName>
</protein>
<keyword evidence="9" id="KW-1185">Reference proteome</keyword>
<keyword evidence="6" id="KW-1133">Transmembrane helix</keyword>
<evidence type="ECO:0000313" key="8">
    <source>
        <dbReference type="EMBL" id="TDQ38322.1"/>
    </source>
</evidence>
<dbReference type="InterPro" id="IPR020449">
    <property type="entry name" value="Tscrpt_reg_AraC-type_HTH"/>
</dbReference>
<evidence type="ECO:0000256" key="3">
    <source>
        <dbReference type="ARBA" id="ARBA00023163"/>
    </source>
</evidence>
<reference evidence="8 9" key="1">
    <citation type="submission" date="2019-03" db="EMBL/GenBank/DDBJ databases">
        <title>Genomic Encyclopedia of Type Strains, Phase IV (KMG-IV): sequencing the most valuable type-strain genomes for metagenomic binning, comparative biology and taxonomic classification.</title>
        <authorList>
            <person name="Goeker M."/>
        </authorList>
    </citation>
    <scope>NUCLEOTIDE SEQUENCE [LARGE SCALE GENOMIC DNA]</scope>
    <source>
        <strain evidence="8 9">DSM 28697</strain>
    </source>
</reference>
<feature type="domain" description="HTH araC/xylS-type" evidence="7">
    <location>
        <begin position="642"/>
        <end position="740"/>
    </location>
</feature>
<dbReference type="GO" id="GO:0003700">
    <property type="term" value="F:DNA-binding transcription factor activity"/>
    <property type="evidence" value="ECO:0007669"/>
    <property type="project" value="InterPro"/>
</dbReference>
<feature type="compositionally biased region" description="Basic and acidic residues" evidence="5">
    <location>
        <begin position="748"/>
        <end position="760"/>
    </location>
</feature>
<dbReference type="Pfam" id="PF12833">
    <property type="entry name" value="HTH_18"/>
    <property type="match status" value="1"/>
</dbReference>
<dbReference type="SMART" id="SM00342">
    <property type="entry name" value="HTH_ARAC"/>
    <property type="match status" value="1"/>
</dbReference>
<dbReference type="Proteomes" id="UP000295632">
    <property type="component" value="Unassembled WGS sequence"/>
</dbReference>
<dbReference type="Gene3D" id="1.10.10.60">
    <property type="entry name" value="Homeodomain-like"/>
    <property type="match status" value="1"/>
</dbReference>
<evidence type="ECO:0000256" key="5">
    <source>
        <dbReference type="SAM" id="MobiDB-lite"/>
    </source>
</evidence>
<dbReference type="PROSITE" id="PS01124">
    <property type="entry name" value="HTH_ARAC_FAMILY_2"/>
    <property type="match status" value="1"/>
</dbReference>
<keyword evidence="6" id="KW-0472">Membrane</keyword>
<feature type="coiled-coil region" evidence="4">
    <location>
        <begin position="583"/>
        <end position="631"/>
    </location>
</feature>
<feature type="transmembrane region" description="Helical" evidence="6">
    <location>
        <begin position="296"/>
        <end position="317"/>
    </location>
</feature>
<dbReference type="InterPro" id="IPR018060">
    <property type="entry name" value="HTH_AraC"/>
</dbReference>
<dbReference type="AlphaFoldDB" id="A0A4R6TZK7"/>
<name>A0A4R6TZK7_9BACI</name>
<proteinExistence type="predicted"/>
<dbReference type="PRINTS" id="PR00032">
    <property type="entry name" value="HTHARAC"/>
</dbReference>
<feature type="region of interest" description="Disordered" evidence="5">
    <location>
        <begin position="748"/>
        <end position="767"/>
    </location>
</feature>